<evidence type="ECO:0000256" key="2">
    <source>
        <dbReference type="ARBA" id="ARBA00022517"/>
    </source>
</evidence>
<comment type="function">
    <text evidence="5">Could be a nuclease involved in processing of the 5'-end of pre-16S rRNA.</text>
</comment>
<evidence type="ECO:0000256" key="4">
    <source>
        <dbReference type="ARBA" id="ARBA00022801"/>
    </source>
</evidence>
<dbReference type="Proteomes" id="UP000215546">
    <property type="component" value="Unassembled WGS sequence"/>
</dbReference>
<comment type="caution">
    <text evidence="8">The sequence shown here is derived from an EMBL/GenBank/DDBJ whole genome shotgun (WGS) entry which is preliminary data.</text>
</comment>
<dbReference type="EMBL" id="PNHD01000001">
    <property type="protein sequence ID" value="PMC60974.1"/>
    <property type="molecule type" value="Genomic_DNA"/>
</dbReference>
<dbReference type="GO" id="GO:0000967">
    <property type="term" value="P:rRNA 5'-end processing"/>
    <property type="evidence" value="ECO:0007669"/>
    <property type="project" value="UniProtKB-UniRule"/>
</dbReference>
<dbReference type="InterPro" id="IPR005227">
    <property type="entry name" value="YqgF"/>
</dbReference>
<dbReference type="Pfam" id="PF03652">
    <property type="entry name" value="RuvX"/>
    <property type="match status" value="1"/>
</dbReference>
<keyword evidence="1 5" id="KW-0963">Cytoplasm</keyword>
<keyword evidence="4 5" id="KW-0378">Hydrolase</keyword>
<dbReference type="PANTHER" id="PTHR33317:SF4">
    <property type="entry name" value="POLYNUCLEOTIDYL TRANSFERASE, RIBONUCLEASE H-LIKE SUPERFAMILY PROTEIN"/>
    <property type="match status" value="1"/>
</dbReference>
<dbReference type="Proteomes" id="UP000235723">
    <property type="component" value="Unassembled WGS sequence"/>
</dbReference>
<organism evidence="8 10">
    <name type="scientific">Finegoldia magna</name>
    <name type="common">Peptostreptococcus magnus</name>
    <dbReference type="NCBI Taxonomy" id="1260"/>
    <lineage>
        <taxon>Bacteria</taxon>
        <taxon>Bacillati</taxon>
        <taxon>Bacillota</taxon>
        <taxon>Tissierellia</taxon>
        <taxon>Tissierellales</taxon>
        <taxon>Peptoniphilaceae</taxon>
        <taxon>Finegoldia</taxon>
    </lineage>
</organism>
<reference evidence="7" key="4">
    <citation type="submission" date="2021-02" db="EMBL/GenBank/DDBJ databases">
        <title>Infant gut strain persistence is associated with maternal origin, phylogeny, and functional potential including surface adhesion and iron acquisition.</title>
        <authorList>
            <person name="Lou Y.C."/>
        </authorList>
    </citation>
    <scope>NUCLEOTIDE SEQUENCE</scope>
    <source>
        <strain evidence="7">L3_058_000G1_dasL3_058_000G1_concoct_72</strain>
    </source>
</reference>
<proteinExistence type="inferred from homology"/>
<reference evidence="9 11" key="3">
    <citation type="submission" date="2017-09" db="EMBL/GenBank/DDBJ databases">
        <title>Bacterial strain isolated from the female urinary microbiota.</title>
        <authorList>
            <person name="Thomas-White K."/>
            <person name="Kumar N."/>
            <person name="Forster S."/>
            <person name="Putonti C."/>
            <person name="Lawley T."/>
            <person name="Wolfe A.J."/>
        </authorList>
    </citation>
    <scope>NUCLEOTIDE SEQUENCE [LARGE SCALE GENOMIC DNA]</scope>
    <source>
        <strain evidence="9 11">UMB0115</strain>
    </source>
</reference>
<keyword evidence="2 5" id="KW-0690">Ribosome biogenesis</keyword>
<dbReference type="SUPFAM" id="SSF53098">
    <property type="entry name" value="Ribonuclease H-like"/>
    <property type="match status" value="1"/>
</dbReference>
<dbReference type="AlphaFoldDB" id="A0A233V065"/>
<dbReference type="GO" id="GO:0004518">
    <property type="term" value="F:nuclease activity"/>
    <property type="evidence" value="ECO:0007669"/>
    <property type="project" value="UniProtKB-KW"/>
</dbReference>
<dbReference type="HAMAP" id="MF_00651">
    <property type="entry name" value="Nuclease_YqgF"/>
    <property type="match status" value="1"/>
</dbReference>
<accession>A0A233V065</accession>
<evidence type="ECO:0000256" key="5">
    <source>
        <dbReference type="HAMAP-Rule" id="MF_00651"/>
    </source>
</evidence>
<dbReference type="EMBL" id="JAHAIK010000003">
    <property type="protein sequence ID" value="MBS5964300.1"/>
    <property type="molecule type" value="Genomic_DNA"/>
</dbReference>
<comment type="similarity">
    <text evidence="5">Belongs to the YqgF HJR family.</text>
</comment>
<name>A0A233V065_FINMA</name>
<dbReference type="EMBL" id="NDYE01000011">
    <property type="protein sequence ID" value="OXZ32576.1"/>
    <property type="molecule type" value="Genomic_DNA"/>
</dbReference>
<dbReference type="InterPro" id="IPR006641">
    <property type="entry name" value="YqgF/RNaseH-like_dom"/>
</dbReference>
<dbReference type="PANTHER" id="PTHR33317">
    <property type="entry name" value="POLYNUCLEOTIDYL TRANSFERASE, RIBONUCLEASE H-LIKE SUPERFAMILY PROTEIN"/>
    <property type="match status" value="1"/>
</dbReference>
<evidence type="ECO:0000256" key="1">
    <source>
        <dbReference type="ARBA" id="ARBA00022490"/>
    </source>
</evidence>
<evidence type="ECO:0000313" key="9">
    <source>
        <dbReference type="EMBL" id="PMC60974.1"/>
    </source>
</evidence>
<reference evidence="10" key="2">
    <citation type="submission" date="2017-04" db="EMBL/GenBank/DDBJ databases">
        <title>Finegoldia magna isolated from orthopedic joint implant-associated infections.</title>
        <authorList>
            <person name="Bjorklund S."/>
            <person name="Bruggemann H."/>
            <person name="Jensen A."/>
            <person name="Hellmark B."/>
            <person name="Soderquist B."/>
        </authorList>
    </citation>
    <scope>NUCLEOTIDE SEQUENCE [LARGE SCALE GENOMIC DNA]</scope>
    <source>
        <strain evidence="10">12T273</strain>
    </source>
</reference>
<feature type="domain" description="YqgF/RNase H-like" evidence="6">
    <location>
        <begin position="2"/>
        <end position="102"/>
    </location>
</feature>
<dbReference type="Gene3D" id="3.30.420.140">
    <property type="entry name" value="YqgF/RNase H-like domain"/>
    <property type="match status" value="1"/>
</dbReference>
<protein>
    <recommendedName>
        <fullName evidence="5">Putative pre-16S rRNA nuclease</fullName>
        <ecNumber evidence="5">3.1.-.-</ecNumber>
    </recommendedName>
</protein>
<dbReference type="CDD" id="cd16964">
    <property type="entry name" value="YqgF"/>
    <property type="match status" value="1"/>
</dbReference>
<evidence type="ECO:0000313" key="7">
    <source>
        <dbReference type="EMBL" id="MBS5964300.1"/>
    </source>
</evidence>
<dbReference type="SMART" id="SM00732">
    <property type="entry name" value="YqgFc"/>
    <property type="match status" value="1"/>
</dbReference>
<dbReference type="Proteomes" id="UP000730862">
    <property type="component" value="Unassembled WGS sequence"/>
</dbReference>
<keyword evidence="3 5" id="KW-0540">Nuclease</keyword>
<dbReference type="InterPro" id="IPR012337">
    <property type="entry name" value="RNaseH-like_sf"/>
</dbReference>
<gene>
    <name evidence="7" type="primary">ruvX</name>
    <name evidence="8" type="ORF">B9N55_04915</name>
    <name evidence="9" type="ORF">CJ208_00910</name>
    <name evidence="7" type="ORF">KIA07_01355</name>
</gene>
<evidence type="ECO:0000313" key="11">
    <source>
        <dbReference type="Proteomes" id="UP000235723"/>
    </source>
</evidence>
<dbReference type="RefSeq" id="WP_094208500.1">
    <property type="nucleotide sequence ID" value="NZ_CAUPKI010000001.1"/>
</dbReference>
<comment type="subcellular location">
    <subcellularLocation>
        <location evidence="5">Cytoplasm</location>
    </subcellularLocation>
</comment>
<dbReference type="EC" id="3.1.-.-" evidence="5"/>
<evidence type="ECO:0000259" key="6">
    <source>
        <dbReference type="SMART" id="SM00732"/>
    </source>
</evidence>
<evidence type="ECO:0000313" key="10">
    <source>
        <dbReference type="Proteomes" id="UP000215546"/>
    </source>
</evidence>
<dbReference type="InterPro" id="IPR037027">
    <property type="entry name" value="YqgF/RNaseH-like_dom_sf"/>
</dbReference>
<dbReference type="GO" id="GO:0016788">
    <property type="term" value="F:hydrolase activity, acting on ester bonds"/>
    <property type="evidence" value="ECO:0007669"/>
    <property type="project" value="UniProtKB-UniRule"/>
</dbReference>
<dbReference type="GO" id="GO:0005829">
    <property type="term" value="C:cytosol"/>
    <property type="evidence" value="ECO:0007669"/>
    <property type="project" value="TreeGrafter"/>
</dbReference>
<reference evidence="8" key="1">
    <citation type="journal article" date="2017" name="J. Clin. Microbiol.">
        <title>Finegoldia magna Isolated from Orthopedic Joint Implant-Associated Infections.</title>
        <authorList>
            <person name="Soderquist B."/>
            <person name="Bjorklund S."/>
            <person name="Hellmark B."/>
            <person name="Jensen A."/>
            <person name="Bruggemann H."/>
        </authorList>
    </citation>
    <scope>NUCLEOTIDE SEQUENCE</scope>
    <source>
        <strain evidence="8">12T273</strain>
    </source>
</reference>
<evidence type="ECO:0000256" key="3">
    <source>
        <dbReference type="ARBA" id="ARBA00022722"/>
    </source>
</evidence>
<evidence type="ECO:0000313" key="8">
    <source>
        <dbReference type="EMBL" id="OXZ32576.1"/>
    </source>
</evidence>
<dbReference type="NCBIfam" id="TIGR00250">
    <property type="entry name" value="RNAse_H_YqgF"/>
    <property type="match status" value="1"/>
</dbReference>
<sequence length="137" mass="15620">MERYIGLDVGDRTIGVAISDPFLLTAQSLMTIKRKSKIEDIEIINDIIKEKEVSKIIVGLPKNMNNTIGPQAKKVKTFVKELRKHTDLDIEYVDERLTTISATRVLIEQNVSRKKRKDVIDSVAATYILQTYLDMGR</sequence>